<keyword evidence="2" id="KW-0328">Glycosyltransferase</keyword>
<evidence type="ECO:0000313" key="6">
    <source>
        <dbReference type="EMBL" id="RAL51852.1"/>
    </source>
</evidence>
<comment type="subcellular location">
    <subcellularLocation>
        <location evidence="1">Golgi apparatus membrane</location>
        <topology evidence="1">Single-pass type II membrane protein</topology>
    </subcellularLocation>
</comment>
<dbReference type="Proteomes" id="UP000249390">
    <property type="component" value="Unassembled WGS sequence"/>
</dbReference>
<dbReference type="InterPro" id="IPR049625">
    <property type="entry name" value="Glyco_transf_61_cat"/>
</dbReference>
<dbReference type="GO" id="GO:0000139">
    <property type="term" value="C:Golgi membrane"/>
    <property type="evidence" value="ECO:0007669"/>
    <property type="project" value="UniProtKB-SubCell"/>
</dbReference>
<evidence type="ECO:0000313" key="7">
    <source>
        <dbReference type="Proteomes" id="UP000249390"/>
    </source>
</evidence>
<comment type="caution">
    <text evidence="6">The sequence shown here is derived from an EMBL/GenBank/DDBJ whole genome shotgun (WGS) entry which is preliminary data.</text>
</comment>
<evidence type="ECO:0000256" key="3">
    <source>
        <dbReference type="ARBA" id="ARBA00022679"/>
    </source>
</evidence>
<dbReference type="Pfam" id="PF04577">
    <property type="entry name" value="Glyco_transf_61"/>
    <property type="match status" value="1"/>
</dbReference>
<dbReference type="PANTHER" id="PTHR20961:SF124">
    <property type="entry name" value="GLYCOSYLTRANSFERASE"/>
    <property type="match status" value="1"/>
</dbReference>
<name>A0A328E1J2_9ASTE</name>
<dbReference type="InterPro" id="IPR007657">
    <property type="entry name" value="Glycosyltransferase_61"/>
</dbReference>
<gene>
    <name evidence="6" type="ORF">DM860_010570</name>
</gene>
<evidence type="ECO:0000256" key="1">
    <source>
        <dbReference type="ARBA" id="ARBA00004323"/>
    </source>
</evidence>
<accession>A0A328E1J2</accession>
<keyword evidence="7" id="KW-1185">Reference proteome</keyword>
<dbReference type="AlphaFoldDB" id="A0A328E1J2"/>
<dbReference type="PANTHER" id="PTHR20961">
    <property type="entry name" value="GLYCOSYLTRANSFERASE"/>
    <property type="match status" value="1"/>
</dbReference>
<protein>
    <recommendedName>
        <fullName evidence="5">Glycosyltransferase 61 catalytic domain-containing protein</fullName>
    </recommendedName>
</protein>
<dbReference type="GO" id="GO:0016763">
    <property type="term" value="F:pentosyltransferase activity"/>
    <property type="evidence" value="ECO:0007669"/>
    <property type="project" value="UniProtKB-ARBA"/>
</dbReference>
<evidence type="ECO:0000256" key="2">
    <source>
        <dbReference type="ARBA" id="ARBA00022676"/>
    </source>
</evidence>
<proteinExistence type="predicted"/>
<feature type="domain" description="Glycosyltransferase 61 catalytic" evidence="5">
    <location>
        <begin position="206"/>
        <end position="293"/>
    </location>
</feature>
<evidence type="ECO:0000256" key="4">
    <source>
        <dbReference type="ARBA" id="ARBA00023180"/>
    </source>
</evidence>
<reference evidence="6 7" key="1">
    <citation type="submission" date="2018-06" db="EMBL/GenBank/DDBJ databases">
        <title>The Genome of Cuscuta australis (Dodder) Provides Insight into the Evolution of Plant Parasitism.</title>
        <authorList>
            <person name="Liu H."/>
        </authorList>
    </citation>
    <scope>NUCLEOTIDE SEQUENCE [LARGE SCALE GENOMIC DNA]</scope>
    <source>
        <strain evidence="7">cv. Yunnan</strain>
        <tissue evidence="6">Vines</tissue>
    </source>
</reference>
<keyword evidence="4" id="KW-0325">Glycoprotein</keyword>
<dbReference type="EMBL" id="NQVE01000046">
    <property type="protein sequence ID" value="RAL51852.1"/>
    <property type="molecule type" value="Genomic_DNA"/>
</dbReference>
<evidence type="ECO:0000259" key="5">
    <source>
        <dbReference type="Pfam" id="PF04577"/>
    </source>
</evidence>
<organism evidence="6 7">
    <name type="scientific">Cuscuta australis</name>
    <dbReference type="NCBI Taxonomy" id="267555"/>
    <lineage>
        <taxon>Eukaryota</taxon>
        <taxon>Viridiplantae</taxon>
        <taxon>Streptophyta</taxon>
        <taxon>Embryophyta</taxon>
        <taxon>Tracheophyta</taxon>
        <taxon>Spermatophyta</taxon>
        <taxon>Magnoliopsida</taxon>
        <taxon>eudicotyledons</taxon>
        <taxon>Gunneridae</taxon>
        <taxon>Pentapetalae</taxon>
        <taxon>asterids</taxon>
        <taxon>lamiids</taxon>
        <taxon>Solanales</taxon>
        <taxon>Convolvulaceae</taxon>
        <taxon>Cuscuteae</taxon>
        <taxon>Cuscuta</taxon>
        <taxon>Cuscuta subgen. Grammica</taxon>
        <taxon>Cuscuta sect. Cleistogrammica</taxon>
    </lineage>
</organism>
<keyword evidence="3" id="KW-0808">Transferase</keyword>
<sequence>MAGDVRTNSQSSTITVFGTTFGGNSDQSDGREIQLEKIRPYTRKRERSIMSTIDELGLVVKARTSAAAGNHRCDVRHDVPGLFFSTGGYNGNLFHEFTDAIVPLFITARRFNGRVIFVILEYHRWWVTKYNEILSALSDHQVIDFRRDNRTHCFPGAVVGLRAHDDLQIDPNLTEDNTTIQDFRDFLDRAYSTRIREIIEEEEESDLAGEESKKPRNPKLVVMARNDSRMILNQIDLVRLAGEIGFRVEVLVPDRRTELARMYKILNSSDAMVGVHGAALTHFMFLRPGSVFIQIVPVGIDWAAENYCEKPAVKMGLEYIGYKIGANESTLHRQYDESDVVFTNPLSVNRKGWNYTKSIYLDHQNVVLDLARFGPSLVRAHRYLSHRMLNGS</sequence>